<dbReference type="VEuPathDB" id="FungiDB:A1Q1_01015"/>
<feature type="region of interest" description="Disordered" evidence="1">
    <location>
        <begin position="21"/>
        <end position="49"/>
    </location>
</feature>
<dbReference type="PANTHER" id="PTHR28174">
    <property type="entry name" value="54S RIBOSOMAL PROTEIN L36, MITOCHONDRIAL"/>
    <property type="match status" value="1"/>
</dbReference>
<dbReference type="PANTHER" id="PTHR28174:SF1">
    <property type="entry name" value="LARGE RIBOSOMAL SUBUNIT PROTEIN BL31M"/>
    <property type="match status" value="1"/>
</dbReference>
<feature type="compositionally biased region" description="Basic residues" evidence="1">
    <location>
        <begin position="163"/>
        <end position="178"/>
    </location>
</feature>
<accession>J5QZ24</accession>
<comment type="caution">
    <text evidence="2">The sequence shown here is derived from an EMBL/GenBank/DDBJ whole genome shotgun (WGS) entry which is preliminary data.</text>
</comment>
<evidence type="ECO:0000313" key="2">
    <source>
        <dbReference type="EMBL" id="EJT49863.1"/>
    </source>
</evidence>
<dbReference type="RefSeq" id="XP_014181113.1">
    <property type="nucleotide sequence ID" value="XM_014325638.1"/>
</dbReference>
<dbReference type="GO" id="GO:0032543">
    <property type="term" value="P:mitochondrial translation"/>
    <property type="evidence" value="ECO:0007669"/>
    <property type="project" value="InterPro"/>
</dbReference>
<dbReference type="EMBL" id="ALBS01000145">
    <property type="protein sequence ID" value="EJT49863.1"/>
    <property type="molecule type" value="Genomic_DNA"/>
</dbReference>
<dbReference type="Proteomes" id="UP000002748">
    <property type="component" value="Unassembled WGS sequence"/>
</dbReference>
<dbReference type="GO" id="GO:0003735">
    <property type="term" value="F:structural constituent of ribosome"/>
    <property type="evidence" value="ECO:0007669"/>
    <property type="project" value="InterPro"/>
</dbReference>
<dbReference type="InterPro" id="IPR034600">
    <property type="entry name" value="Ribosomal_bL31m"/>
</dbReference>
<evidence type="ECO:0000313" key="3">
    <source>
        <dbReference type="Proteomes" id="UP000002748"/>
    </source>
</evidence>
<dbReference type="Gene3D" id="6.20.130.10">
    <property type="match status" value="1"/>
</dbReference>
<gene>
    <name evidence="2" type="ORF">A1Q1_01015</name>
</gene>
<reference evidence="2 3" key="1">
    <citation type="journal article" date="2012" name="Eukaryot. Cell">
        <title>Draft genome sequence of CBS 2479, the standard type strain of Trichosporon asahii.</title>
        <authorList>
            <person name="Yang R.Y."/>
            <person name="Li H.T."/>
            <person name="Zhu H."/>
            <person name="Zhou G.P."/>
            <person name="Wang M."/>
            <person name="Wang L."/>
        </authorList>
    </citation>
    <scope>NUCLEOTIDE SEQUENCE [LARGE SCALE GENOMIC DNA]</scope>
    <source>
        <strain evidence="3">ATCC 90039 / CBS 2479 / JCM 2466 / KCTC 7840 / NCYC 2677 / UAMH 7654</strain>
    </source>
</reference>
<dbReference type="OrthoDB" id="5587740at2759"/>
<name>J5QZ24_TRIAS</name>
<dbReference type="AlphaFoldDB" id="J5QZ24"/>
<dbReference type="GO" id="GO:0005762">
    <property type="term" value="C:mitochondrial large ribosomal subunit"/>
    <property type="evidence" value="ECO:0007669"/>
    <property type="project" value="InterPro"/>
</dbReference>
<organism evidence="2 3">
    <name type="scientific">Trichosporon asahii var. asahii (strain ATCC 90039 / CBS 2479 / JCM 2466 / KCTC 7840 / NBRC 103889/ NCYC 2677 / UAMH 7654)</name>
    <name type="common">Yeast</name>
    <dbReference type="NCBI Taxonomy" id="1186058"/>
    <lineage>
        <taxon>Eukaryota</taxon>
        <taxon>Fungi</taxon>
        <taxon>Dikarya</taxon>
        <taxon>Basidiomycota</taxon>
        <taxon>Agaricomycotina</taxon>
        <taxon>Tremellomycetes</taxon>
        <taxon>Trichosporonales</taxon>
        <taxon>Trichosporonaceae</taxon>
        <taxon>Trichosporon</taxon>
    </lineage>
</organism>
<dbReference type="KEGG" id="tasa:A1Q1_01015"/>
<evidence type="ECO:0000256" key="1">
    <source>
        <dbReference type="SAM" id="MobiDB-lite"/>
    </source>
</evidence>
<proteinExistence type="predicted"/>
<feature type="region of interest" description="Disordered" evidence="1">
    <location>
        <begin position="117"/>
        <end position="178"/>
    </location>
</feature>
<dbReference type="HOGENOM" id="CLU_109501_2_0_1"/>
<protein>
    <submittedName>
        <fullName evidence="2">Uncharacterized protein</fullName>
    </submittedName>
</protein>
<sequence>MSAFHSARPAVRRTATVAQTRAASSAHPVPPVPWASKTHTKKAPKIPNPLPAIFPQKVVLSDGSTFMQWTTAPTPQINRLTRDITNNPLWFPGMEATSRDGIMEGRIGKFHRRFAANNADPEKDSKVEDGDSPAEGRAKEKQSFQDSDLAWMSEGAKAEKISTKMKQRLSMKQKRSKK</sequence>
<feature type="compositionally biased region" description="Basic and acidic residues" evidence="1">
    <location>
        <begin position="120"/>
        <end position="143"/>
    </location>
</feature>
<dbReference type="GeneID" id="25984529"/>